<evidence type="ECO:0000256" key="3">
    <source>
        <dbReference type="ARBA" id="ARBA00022833"/>
    </source>
</evidence>
<reference evidence="7" key="1">
    <citation type="submission" date="2021-09" db="EMBL/GenBank/DDBJ databases">
        <authorList>
            <consortium name="AG Swart"/>
            <person name="Singh M."/>
            <person name="Singh A."/>
            <person name="Seah K."/>
            <person name="Emmerich C."/>
        </authorList>
    </citation>
    <scope>NUCLEOTIDE SEQUENCE</scope>
    <source>
        <strain evidence="7">ATCC30299</strain>
    </source>
</reference>
<proteinExistence type="predicted"/>
<feature type="compositionally biased region" description="Acidic residues" evidence="5">
    <location>
        <begin position="370"/>
        <end position="395"/>
    </location>
</feature>
<organism evidence="7 8">
    <name type="scientific">Blepharisma stoltei</name>
    <dbReference type="NCBI Taxonomy" id="1481888"/>
    <lineage>
        <taxon>Eukaryota</taxon>
        <taxon>Sar</taxon>
        <taxon>Alveolata</taxon>
        <taxon>Ciliophora</taxon>
        <taxon>Postciliodesmatophora</taxon>
        <taxon>Heterotrichea</taxon>
        <taxon>Heterotrichida</taxon>
        <taxon>Blepharismidae</taxon>
        <taxon>Blepharisma</taxon>
    </lineage>
</organism>
<protein>
    <recommendedName>
        <fullName evidence="6">RanBP2-type domain-containing protein</fullName>
    </recommendedName>
</protein>
<dbReference type="EMBL" id="CAJZBQ010000053">
    <property type="protein sequence ID" value="CAG9331802.1"/>
    <property type="molecule type" value="Genomic_DNA"/>
</dbReference>
<dbReference type="AlphaFoldDB" id="A0AAU9JZN9"/>
<dbReference type="Proteomes" id="UP001162131">
    <property type="component" value="Unassembled WGS sequence"/>
</dbReference>
<evidence type="ECO:0000259" key="6">
    <source>
        <dbReference type="PROSITE" id="PS50199"/>
    </source>
</evidence>
<evidence type="ECO:0000313" key="7">
    <source>
        <dbReference type="EMBL" id="CAG9331802.1"/>
    </source>
</evidence>
<comment type="caution">
    <text evidence="7">The sequence shown here is derived from an EMBL/GenBank/DDBJ whole genome shotgun (WGS) entry which is preliminary data.</text>
</comment>
<dbReference type="InterPro" id="IPR001876">
    <property type="entry name" value="Znf_RanBP2"/>
</dbReference>
<dbReference type="Gene3D" id="3.90.70.10">
    <property type="entry name" value="Cysteine proteinases"/>
    <property type="match status" value="1"/>
</dbReference>
<evidence type="ECO:0000313" key="8">
    <source>
        <dbReference type="Proteomes" id="UP001162131"/>
    </source>
</evidence>
<accession>A0AAU9JZN9</accession>
<evidence type="ECO:0000256" key="4">
    <source>
        <dbReference type="PROSITE-ProRule" id="PRU00322"/>
    </source>
</evidence>
<feature type="region of interest" description="Disordered" evidence="5">
    <location>
        <begin position="361"/>
        <end position="399"/>
    </location>
</feature>
<dbReference type="PROSITE" id="PS01358">
    <property type="entry name" value="ZF_RANBP2_1"/>
    <property type="match status" value="1"/>
</dbReference>
<keyword evidence="1" id="KW-0479">Metal-binding</keyword>
<evidence type="ECO:0000256" key="1">
    <source>
        <dbReference type="ARBA" id="ARBA00022723"/>
    </source>
</evidence>
<evidence type="ECO:0000256" key="2">
    <source>
        <dbReference type="ARBA" id="ARBA00022771"/>
    </source>
</evidence>
<name>A0AAU9JZN9_9CILI</name>
<dbReference type="GO" id="GO:0008270">
    <property type="term" value="F:zinc ion binding"/>
    <property type="evidence" value="ECO:0007669"/>
    <property type="project" value="UniProtKB-KW"/>
</dbReference>
<evidence type="ECO:0000256" key="5">
    <source>
        <dbReference type="SAM" id="MobiDB-lite"/>
    </source>
</evidence>
<dbReference type="PROSITE" id="PS50199">
    <property type="entry name" value="ZF_RANBP2_2"/>
    <property type="match status" value="1"/>
</dbReference>
<keyword evidence="3" id="KW-0862">Zinc</keyword>
<keyword evidence="8" id="KW-1185">Reference proteome</keyword>
<feature type="domain" description="RanBP2-type" evidence="6">
    <location>
        <begin position="521"/>
        <end position="549"/>
    </location>
</feature>
<sequence length="549" mass="63548">MSLSRTSMERLNSIFLFLVSSPISDNFISITENPRKNKFPLNIFVDQLNGYKNSGQYSVSTLYKALAKICKEKDIFYTLMNILHDHSAKPLEKSHENCFPCLSFKIKGSKIISCLCKEPVAEEFLENFGIKINILEVYQPIEEDLWYKRLIEIYIGQSSNLIKSLKQRCKGENCARKAIISYNFAENPNYLFFHLKWSHSPNISEIIKVLCSFSVNFDISLFTGSKDQNNYGLAGILLENSRISGCLVYNRTPNNWSLYMADFKKENISLFYAFQYIIHNILIPTSYCYYKEPNNSRFLSISAWLTFESKYILKENRLPDSSDLEKIADGAEEHDLEKQEESKSIILDNKIDEVNIGPMISQDHESFSNSEEEEEEEETEEIEETEEVEEIEEDKMEDKLQRQVKYTENQEYFAYNNEKPIGWACKSCFVYNYGQEKCLRCEWSMEVEGAGWLCRCGGENFDIACANCNEEIPKCSNCGICYSNFPVACPKCSKSMIIGRKCNCGFKYLSAACRLCLQCFNEVSWICRACEIRNPFCNTTCFRCLNPRI</sequence>
<gene>
    <name evidence="7" type="ORF">BSTOLATCC_MIC53862</name>
</gene>
<keyword evidence="2 4" id="KW-0863">Zinc-finger</keyword>